<gene>
    <name evidence="3" type="ORF">PHYPA_022943</name>
</gene>
<dbReference type="EnsemblPlants" id="Pp3c18_9961V3.1">
    <property type="protein sequence ID" value="PAC:32982441.CDS.1"/>
    <property type="gene ID" value="Pp3c18_9961"/>
</dbReference>
<evidence type="ECO:0000256" key="2">
    <source>
        <dbReference type="SAM" id="SignalP"/>
    </source>
</evidence>
<dbReference type="AlphaFoldDB" id="A0A2K1J0J3"/>
<organism evidence="3">
    <name type="scientific">Physcomitrium patens</name>
    <name type="common">Spreading-leaved earth moss</name>
    <name type="synonym">Physcomitrella patens</name>
    <dbReference type="NCBI Taxonomy" id="3218"/>
    <lineage>
        <taxon>Eukaryota</taxon>
        <taxon>Viridiplantae</taxon>
        <taxon>Streptophyta</taxon>
        <taxon>Embryophyta</taxon>
        <taxon>Bryophyta</taxon>
        <taxon>Bryophytina</taxon>
        <taxon>Bryopsida</taxon>
        <taxon>Funariidae</taxon>
        <taxon>Funariales</taxon>
        <taxon>Funariaceae</taxon>
        <taxon>Physcomitrium</taxon>
    </lineage>
</organism>
<evidence type="ECO:0000313" key="4">
    <source>
        <dbReference type="EnsemblPlants" id="PAC:32982441.CDS.1"/>
    </source>
</evidence>
<evidence type="ECO:0000256" key="1">
    <source>
        <dbReference type="SAM" id="MobiDB-lite"/>
    </source>
</evidence>
<reference evidence="3 5" key="1">
    <citation type="journal article" date="2008" name="Science">
        <title>The Physcomitrella genome reveals evolutionary insights into the conquest of land by plants.</title>
        <authorList>
            <person name="Rensing S."/>
            <person name="Lang D."/>
            <person name="Zimmer A."/>
            <person name="Terry A."/>
            <person name="Salamov A."/>
            <person name="Shapiro H."/>
            <person name="Nishiyama T."/>
            <person name="Perroud P.-F."/>
            <person name="Lindquist E."/>
            <person name="Kamisugi Y."/>
            <person name="Tanahashi T."/>
            <person name="Sakakibara K."/>
            <person name="Fujita T."/>
            <person name="Oishi K."/>
            <person name="Shin-I T."/>
            <person name="Kuroki Y."/>
            <person name="Toyoda A."/>
            <person name="Suzuki Y."/>
            <person name="Hashimoto A."/>
            <person name="Yamaguchi K."/>
            <person name="Sugano A."/>
            <person name="Kohara Y."/>
            <person name="Fujiyama A."/>
            <person name="Anterola A."/>
            <person name="Aoki S."/>
            <person name="Ashton N."/>
            <person name="Barbazuk W.B."/>
            <person name="Barker E."/>
            <person name="Bennetzen J."/>
            <person name="Bezanilla M."/>
            <person name="Blankenship R."/>
            <person name="Cho S.H."/>
            <person name="Dutcher S."/>
            <person name="Estelle M."/>
            <person name="Fawcett J.A."/>
            <person name="Gundlach H."/>
            <person name="Hanada K."/>
            <person name="Heyl A."/>
            <person name="Hicks K.A."/>
            <person name="Hugh J."/>
            <person name="Lohr M."/>
            <person name="Mayer K."/>
            <person name="Melkozernov A."/>
            <person name="Murata T."/>
            <person name="Nelson D."/>
            <person name="Pils B."/>
            <person name="Prigge M."/>
            <person name="Reiss B."/>
            <person name="Renner T."/>
            <person name="Rombauts S."/>
            <person name="Rushton P."/>
            <person name="Sanderfoot A."/>
            <person name="Schween G."/>
            <person name="Shiu S.-H."/>
            <person name="Stueber K."/>
            <person name="Theodoulou F.L."/>
            <person name="Tu H."/>
            <person name="Van de Peer Y."/>
            <person name="Verrier P.J."/>
            <person name="Waters E."/>
            <person name="Wood A."/>
            <person name="Yang L."/>
            <person name="Cove D."/>
            <person name="Cuming A."/>
            <person name="Hasebe M."/>
            <person name="Lucas S."/>
            <person name="Mishler D.B."/>
            <person name="Reski R."/>
            <person name="Grigoriev I."/>
            <person name="Quatrano R.S."/>
            <person name="Boore J.L."/>
        </authorList>
    </citation>
    <scope>NUCLEOTIDE SEQUENCE [LARGE SCALE GENOMIC DNA]</scope>
    <source>
        <strain evidence="4 5">cv. Gransden 2004</strain>
    </source>
</reference>
<keyword evidence="2" id="KW-0732">Signal</keyword>
<keyword evidence="5" id="KW-1185">Reference proteome</keyword>
<accession>A0A2K1J0J3</accession>
<feature type="signal peptide" evidence="2">
    <location>
        <begin position="1"/>
        <end position="16"/>
    </location>
</feature>
<feature type="compositionally biased region" description="Low complexity" evidence="1">
    <location>
        <begin position="33"/>
        <end position="50"/>
    </location>
</feature>
<dbReference type="InParanoid" id="A0A2K1J0J3"/>
<feature type="chain" id="PRO_5036318919" evidence="2">
    <location>
        <begin position="17"/>
        <end position="127"/>
    </location>
</feature>
<reference evidence="4" key="3">
    <citation type="submission" date="2020-12" db="UniProtKB">
        <authorList>
            <consortium name="EnsemblPlants"/>
        </authorList>
    </citation>
    <scope>IDENTIFICATION</scope>
</reference>
<name>A0A2K1J0J3_PHYPA</name>
<reference evidence="3 5" key="2">
    <citation type="journal article" date="2018" name="Plant J.">
        <title>The Physcomitrella patens chromosome-scale assembly reveals moss genome structure and evolution.</title>
        <authorList>
            <person name="Lang D."/>
            <person name="Ullrich K.K."/>
            <person name="Murat F."/>
            <person name="Fuchs J."/>
            <person name="Jenkins J."/>
            <person name="Haas F.B."/>
            <person name="Piednoel M."/>
            <person name="Gundlach H."/>
            <person name="Van Bel M."/>
            <person name="Meyberg R."/>
            <person name="Vives C."/>
            <person name="Morata J."/>
            <person name="Symeonidi A."/>
            <person name="Hiss M."/>
            <person name="Muchero W."/>
            <person name="Kamisugi Y."/>
            <person name="Saleh O."/>
            <person name="Blanc G."/>
            <person name="Decker E.L."/>
            <person name="van Gessel N."/>
            <person name="Grimwood J."/>
            <person name="Hayes R.D."/>
            <person name="Graham S.W."/>
            <person name="Gunter L.E."/>
            <person name="McDaniel S.F."/>
            <person name="Hoernstein S.N.W."/>
            <person name="Larsson A."/>
            <person name="Li F.W."/>
            <person name="Perroud P.F."/>
            <person name="Phillips J."/>
            <person name="Ranjan P."/>
            <person name="Rokshar D.S."/>
            <person name="Rothfels C.J."/>
            <person name="Schneider L."/>
            <person name="Shu S."/>
            <person name="Stevenson D.W."/>
            <person name="Thummler F."/>
            <person name="Tillich M."/>
            <person name="Villarreal Aguilar J.C."/>
            <person name="Widiez T."/>
            <person name="Wong G.K."/>
            <person name="Wymore A."/>
            <person name="Zhang Y."/>
            <person name="Zimmer A.D."/>
            <person name="Quatrano R.S."/>
            <person name="Mayer K.F.X."/>
            <person name="Goodstein D."/>
            <person name="Casacuberta J.M."/>
            <person name="Vandepoele K."/>
            <person name="Reski R."/>
            <person name="Cuming A.C."/>
            <person name="Tuskan G.A."/>
            <person name="Maumus F."/>
            <person name="Salse J."/>
            <person name="Schmutz J."/>
            <person name="Rensing S.A."/>
        </authorList>
    </citation>
    <scope>NUCLEOTIDE SEQUENCE [LARGE SCALE GENOMIC DNA]</scope>
    <source>
        <strain evidence="4 5">cv. Gransden 2004</strain>
    </source>
</reference>
<dbReference type="Gramene" id="Pp3c18_9961V3.1">
    <property type="protein sequence ID" value="PAC:32982441.CDS.1"/>
    <property type="gene ID" value="Pp3c18_9961"/>
</dbReference>
<protein>
    <submittedName>
        <fullName evidence="3 4">Uncharacterized protein</fullName>
    </submittedName>
</protein>
<feature type="region of interest" description="Disordered" evidence="1">
    <location>
        <begin position="28"/>
        <end position="58"/>
    </location>
</feature>
<evidence type="ECO:0000313" key="3">
    <source>
        <dbReference type="EMBL" id="PNR35044.1"/>
    </source>
</evidence>
<proteinExistence type="predicted"/>
<sequence>MVLVLVLASHWMLGFCCLLPSTSNRQQFKKQHYTTSQSPTTTTTTTSPYQPSHPTPLSPDPPSLKFCFGFRPSPPFSTLSSILDPLLHFRPSPCLPPSLQDIPKTGHLSKLFLSFSVYSPGFSPPEP</sequence>
<dbReference type="Proteomes" id="UP000006727">
    <property type="component" value="Chromosome 18"/>
</dbReference>
<evidence type="ECO:0000313" key="5">
    <source>
        <dbReference type="Proteomes" id="UP000006727"/>
    </source>
</evidence>
<dbReference type="EMBL" id="ABEU02000018">
    <property type="protein sequence ID" value="PNR35044.1"/>
    <property type="molecule type" value="Genomic_DNA"/>
</dbReference>